<keyword evidence="3" id="KW-1185">Reference proteome</keyword>
<evidence type="ECO:0000313" key="3">
    <source>
        <dbReference type="Proteomes" id="UP001279734"/>
    </source>
</evidence>
<evidence type="ECO:0000313" key="2">
    <source>
        <dbReference type="EMBL" id="GMH25880.1"/>
    </source>
</evidence>
<reference evidence="2" key="1">
    <citation type="submission" date="2023-05" db="EMBL/GenBank/DDBJ databases">
        <title>Nepenthes gracilis genome sequencing.</title>
        <authorList>
            <person name="Fukushima K."/>
        </authorList>
    </citation>
    <scope>NUCLEOTIDE SEQUENCE</scope>
    <source>
        <strain evidence="2">SING2019-196</strain>
    </source>
</reference>
<accession>A0AAD3T916</accession>
<keyword evidence="1" id="KW-0472">Membrane</keyword>
<keyword evidence="1" id="KW-0812">Transmembrane</keyword>
<organism evidence="2 3">
    <name type="scientific">Nepenthes gracilis</name>
    <name type="common">Slender pitcher plant</name>
    <dbReference type="NCBI Taxonomy" id="150966"/>
    <lineage>
        <taxon>Eukaryota</taxon>
        <taxon>Viridiplantae</taxon>
        <taxon>Streptophyta</taxon>
        <taxon>Embryophyta</taxon>
        <taxon>Tracheophyta</taxon>
        <taxon>Spermatophyta</taxon>
        <taxon>Magnoliopsida</taxon>
        <taxon>eudicotyledons</taxon>
        <taxon>Gunneridae</taxon>
        <taxon>Pentapetalae</taxon>
        <taxon>Caryophyllales</taxon>
        <taxon>Nepenthaceae</taxon>
        <taxon>Nepenthes</taxon>
    </lineage>
</organism>
<dbReference type="Proteomes" id="UP001279734">
    <property type="component" value="Unassembled WGS sequence"/>
</dbReference>
<dbReference type="AlphaFoldDB" id="A0AAD3T916"/>
<name>A0AAD3T916_NEPGR</name>
<keyword evidence="1" id="KW-1133">Transmembrane helix</keyword>
<sequence>MAFPMSHLDPLAHVVSLFEADRGDLLSKLLADSERLTALLDGHAFSLDVLVPTSSADYTSALESWARAVAFNLDLCGMAYAMLLMRTAAAMLNSQQRCPSYCSDSGHFFLWLDESAGVDLGSRWLLAAIKCGWCWCIVGAIVLLFYPVVLVV</sequence>
<feature type="transmembrane region" description="Helical" evidence="1">
    <location>
        <begin position="65"/>
        <end position="85"/>
    </location>
</feature>
<evidence type="ECO:0000256" key="1">
    <source>
        <dbReference type="SAM" id="Phobius"/>
    </source>
</evidence>
<dbReference type="EMBL" id="BSYO01000030">
    <property type="protein sequence ID" value="GMH25880.1"/>
    <property type="molecule type" value="Genomic_DNA"/>
</dbReference>
<comment type="caution">
    <text evidence="2">The sequence shown here is derived from an EMBL/GenBank/DDBJ whole genome shotgun (WGS) entry which is preliminary data.</text>
</comment>
<feature type="transmembrane region" description="Helical" evidence="1">
    <location>
        <begin position="124"/>
        <end position="146"/>
    </location>
</feature>
<proteinExistence type="predicted"/>
<protein>
    <submittedName>
        <fullName evidence="2">Uncharacterized protein</fullName>
    </submittedName>
</protein>
<gene>
    <name evidence="2" type="ORF">Nepgr_027723</name>
</gene>